<dbReference type="PATRIC" id="fig|879567.3.peg.981"/>
<dbReference type="EMBL" id="FO203427">
    <property type="protein sequence ID" value="CCH48192.1"/>
    <property type="molecule type" value="Genomic_DNA"/>
</dbReference>
<evidence type="ECO:0008006" key="3">
    <source>
        <dbReference type="Google" id="ProtNLM"/>
    </source>
</evidence>
<organism evidence="1 2">
    <name type="scientific">Pseudodesulfovibrio piezophilus (strain DSM 21447 / JCM 15486 / C1TLV30)</name>
    <name type="common">Desulfovibrio piezophilus</name>
    <dbReference type="NCBI Taxonomy" id="1322246"/>
    <lineage>
        <taxon>Bacteria</taxon>
        <taxon>Pseudomonadati</taxon>
        <taxon>Thermodesulfobacteriota</taxon>
        <taxon>Desulfovibrionia</taxon>
        <taxon>Desulfovibrionales</taxon>
        <taxon>Desulfovibrionaceae</taxon>
    </lineage>
</organism>
<dbReference type="Proteomes" id="UP000011724">
    <property type="component" value="Chromosome"/>
</dbReference>
<gene>
    <name evidence="1" type="ordered locus">BN4_10955</name>
</gene>
<dbReference type="InterPro" id="IPR036249">
    <property type="entry name" value="Thioredoxin-like_sf"/>
</dbReference>
<dbReference type="STRING" id="1322246.BN4_10955"/>
<accession>M1WR98</accession>
<sequence>MCYVFDAYYIDSAMERFMIDGTPIFLLFSNGREKDRLMGDSDREIPEECIRDSVATK</sequence>
<evidence type="ECO:0000313" key="2">
    <source>
        <dbReference type="Proteomes" id="UP000011724"/>
    </source>
</evidence>
<dbReference type="SUPFAM" id="SSF52833">
    <property type="entry name" value="Thioredoxin-like"/>
    <property type="match status" value="1"/>
</dbReference>
<dbReference type="KEGG" id="dpi:BN4_10955"/>
<dbReference type="AlphaFoldDB" id="M1WR98"/>
<name>M1WR98_PSEP2</name>
<keyword evidence="2" id="KW-1185">Reference proteome</keyword>
<dbReference type="HOGENOM" id="CLU_2989274_0_0_7"/>
<protein>
    <recommendedName>
        <fullName evidence="3">Thioredoxin domain-containing protein</fullName>
    </recommendedName>
</protein>
<reference evidence="1 2" key="1">
    <citation type="journal article" date="2013" name="PLoS ONE">
        <title>The first genomic and proteomic characterization of a deep-sea sulfate reducer: insights into the piezophilic lifestyle of Desulfovibrio piezophilus.</title>
        <authorList>
            <person name="Pradel N."/>
            <person name="Ji B."/>
            <person name="Gimenez G."/>
            <person name="Talla E."/>
            <person name="Lenoble P."/>
            <person name="Garel M."/>
            <person name="Tamburini C."/>
            <person name="Fourquet P."/>
            <person name="Lebrun R."/>
            <person name="Bertin P."/>
            <person name="Denis Y."/>
            <person name="Pophillat M."/>
            <person name="Barbe V."/>
            <person name="Ollivier B."/>
            <person name="Dolla A."/>
        </authorList>
    </citation>
    <scope>NUCLEOTIDE SEQUENCE [LARGE SCALE GENOMIC DNA]</scope>
    <source>
        <strain evidence="2">DSM 10523 / SB164P1</strain>
    </source>
</reference>
<proteinExistence type="predicted"/>
<reference evidence="2" key="2">
    <citation type="journal article" date="2013" name="Stand. Genomic Sci.">
        <title>Complete genome sequence of Desulfocapsa sulfexigens, a marine deltaproteobacterium specialized in disproportionating inorganic sulfur compounds.</title>
        <authorList>
            <person name="Finster K.W."/>
            <person name="Kjeldsen K.U."/>
            <person name="Kube M."/>
            <person name="Reinhardt R."/>
            <person name="Mussmann M."/>
            <person name="Amann R."/>
            <person name="Schreiber L."/>
        </authorList>
    </citation>
    <scope>NUCLEOTIDE SEQUENCE [LARGE SCALE GENOMIC DNA]</scope>
    <source>
        <strain evidence="2">DSM 10523 / SB164P1</strain>
    </source>
</reference>
<evidence type="ECO:0000313" key="1">
    <source>
        <dbReference type="EMBL" id="CCH48192.1"/>
    </source>
</evidence>